<evidence type="ECO:0000256" key="1">
    <source>
        <dbReference type="ARBA" id="ARBA00001917"/>
    </source>
</evidence>
<dbReference type="KEGG" id="chih:GWR21_28330"/>
<reference evidence="7 8" key="1">
    <citation type="submission" date="2020-01" db="EMBL/GenBank/DDBJ databases">
        <title>Complete genome sequence of Chitinophaga sp. H33E-04 isolated from quinoa roots.</title>
        <authorList>
            <person name="Weon H.-Y."/>
            <person name="Lee S.A."/>
        </authorList>
    </citation>
    <scope>NUCLEOTIDE SEQUENCE [LARGE SCALE GENOMIC DNA]</scope>
    <source>
        <strain evidence="7 8">H33E-04</strain>
    </source>
</reference>
<keyword evidence="8" id="KW-1185">Reference proteome</keyword>
<dbReference type="PANTHER" id="PTHR43673">
    <property type="entry name" value="NAD(P)H NITROREDUCTASE YDGI-RELATED"/>
    <property type="match status" value="1"/>
</dbReference>
<dbReference type="InterPro" id="IPR000415">
    <property type="entry name" value="Nitroreductase-like"/>
</dbReference>
<sequence>MNNIIDALQWRYATKRMTGATVPDDKLNTILKAAHLAPSGIGLQPYEILVISNPQLKQQILPIAMNQVVAVESSHLLVFAAWDEYSAERIDHVFDHLNRERGTNGTTSDRQRQFAKNFFGQMSLDENFHHAAKQAHIALGLAVAAAALEGVDATPMEGFNAAALDEFLHLPQKGLRSSMLLALGYRDEANDWNLSLKKVRKPFDELVTTLK</sequence>
<dbReference type="Pfam" id="PF00881">
    <property type="entry name" value="Nitroreductase"/>
    <property type="match status" value="1"/>
</dbReference>
<dbReference type="GO" id="GO:0016491">
    <property type="term" value="F:oxidoreductase activity"/>
    <property type="evidence" value="ECO:0007669"/>
    <property type="project" value="UniProtKB-KW"/>
</dbReference>
<gene>
    <name evidence="7" type="ORF">GWR21_28330</name>
</gene>
<dbReference type="PANTHER" id="PTHR43673:SF2">
    <property type="entry name" value="NITROREDUCTASE"/>
    <property type="match status" value="1"/>
</dbReference>
<keyword evidence="3" id="KW-0285">Flavoprotein</keyword>
<dbReference type="EMBL" id="CP048113">
    <property type="protein sequence ID" value="QHS63354.1"/>
    <property type="molecule type" value="Genomic_DNA"/>
</dbReference>
<organism evidence="7 8">
    <name type="scientific">Chitinophaga agri</name>
    <dbReference type="NCBI Taxonomy" id="2703787"/>
    <lineage>
        <taxon>Bacteria</taxon>
        <taxon>Pseudomonadati</taxon>
        <taxon>Bacteroidota</taxon>
        <taxon>Chitinophagia</taxon>
        <taxon>Chitinophagales</taxon>
        <taxon>Chitinophagaceae</taxon>
        <taxon>Chitinophaga</taxon>
    </lineage>
</organism>
<name>A0A6B9ZPK6_9BACT</name>
<protein>
    <submittedName>
        <fullName evidence="7">NAD(P)H-dependent oxidoreductase</fullName>
    </submittedName>
</protein>
<dbReference type="Proteomes" id="UP000476411">
    <property type="component" value="Chromosome"/>
</dbReference>
<evidence type="ECO:0000313" key="7">
    <source>
        <dbReference type="EMBL" id="QHS63354.1"/>
    </source>
</evidence>
<feature type="domain" description="Nitroreductase" evidence="6">
    <location>
        <begin position="9"/>
        <end position="185"/>
    </location>
</feature>
<dbReference type="AlphaFoldDB" id="A0A6B9ZPK6"/>
<evidence type="ECO:0000256" key="3">
    <source>
        <dbReference type="ARBA" id="ARBA00022630"/>
    </source>
</evidence>
<dbReference type="InterPro" id="IPR029479">
    <property type="entry name" value="Nitroreductase"/>
</dbReference>
<dbReference type="Gene3D" id="3.40.109.10">
    <property type="entry name" value="NADH Oxidase"/>
    <property type="match status" value="1"/>
</dbReference>
<evidence type="ECO:0000256" key="5">
    <source>
        <dbReference type="ARBA" id="ARBA00023002"/>
    </source>
</evidence>
<keyword evidence="5" id="KW-0560">Oxidoreductase</keyword>
<evidence type="ECO:0000256" key="4">
    <source>
        <dbReference type="ARBA" id="ARBA00022643"/>
    </source>
</evidence>
<evidence type="ECO:0000259" key="6">
    <source>
        <dbReference type="Pfam" id="PF00881"/>
    </source>
</evidence>
<evidence type="ECO:0000313" key="8">
    <source>
        <dbReference type="Proteomes" id="UP000476411"/>
    </source>
</evidence>
<evidence type="ECO:0000256" key="2">
    <source>
        <dbReference type="ARBA" id="ARBA00007118"/>
    </source>
</evidence>
<accession>A0A6B9ZPK6</accession>
<comment type="similarity">
    <text evidence="2">Belongs to the nitroreductase family.</text>
</comment>
<keyword evidence="4" id="KW-0288">FMN</keyword>
<dbReference type="RefSeq" id="WP_162335070.1">
    <property type="nucleotide sequence ID" value="NZ_CP048113.1"/>
</dbReference>
<comment type="cofactor">
    <cofactor evidence="1">
        <name>FMN</name>
        <dbReference type="ChEBI" id="CHEBI:58210"/>
    </cofactor>
</comment>
<proteinExistence type="inferred from homology"/>
<dbReference type="SUPFAM" id="SSF55469">
    <property type="entry name" value="FMN-dependent nitroreductase-like"/>
    <property type="match status" value="1"/>
</dbReference>